<organism evidence="2 3">
    <name type="scientific">Antiquaquibacter oligotrophicus</name>
    <dbReference type="NCBI Taxonomy" id="2880260"/>
    <lineage>
        <taxon>Bacteria</taxon>
        <taxon>Bacillati</taxon>
        <taxon>Actinomycetota</taxon>
        <taxon>Actinomycetes</taxon>
        <taxon>Micrococcales</taxon>
        <taxon>Microbacteriaceae</taxon>
        <taxon>Antiquaquibacter</taxon>
    </lineage>
</organism>
<evidence type="ECO:0000256" key="1">
    <source>
        <dbReference type="SAM" id="SignalP"/>
    </source>
</evidence>
<dbReference type="RefSeq" id="WP_322134875.1">
    <property type="nucleotide sequence ID" value="NZ_CP085036.1"/>
</dbReference>
<dbReference type="EMBL" id="JARXVQ010000001">
    <property type="protein sequence ID" value="MDH6182602.1"/>
    <property type="molecule type" value="Genomic_DNA"/>
</dbReference>
<keyword evidence="1" id="KW-0732">Signal</keyword>
<keyword evidence="3" id="KW-1185">Reference proteome</keyword>
<proteinExistence type="predicted"/>
<name>A0ABT6KRJ6_9MICO</name>
<feature type="signal peptide" evidence="1">
    <location>
        <begin position="1"/>
        <end position="19"/>
    </location>
</feature>
<accession>A0ABT6KRJ6</accession>
<sequence length="73" mass="7801">MKSSTGLLVLGAIAAIAFAATPKGRELVSQGRRKVEHLWSDAELPRTMADAREQVRRVPVVGERIAGSMKAAS</sequence>
<gene>
    <name evidence="2" type="ORF">M2152_002784</name>
</gene>
<dbReference type="Proteomes" id="UP001160142">
    <property type="component" value="Unassembled WGS sequence"/>
</dbReference>
<protein>
    <recommendedName>
        <fullName evidence="4">YtxH domain-containing protein</fullName>
    </recommendedName>
</protein>
<evidence type="ECO:0000313" key="2">
    <source>
        <dbReference type="EMBL" id="MDH6182602.1"/>
    </source>
</evidence>
<evidence type="ECO:0008006" key="4">
    <source>
        <dbReference type="Google" id="ProtNLM"/>
    </source>
</evidence>
<evidence type="ECO:0000313" key="3">
    <source>
        <dbReference type="Proteomes" id="UP001160142"/>
    </source>
</evidence>
<reference evidence="2 3" key="1">
    <citation type="submission" date="2023-04" db="EMBL/GenBank/DDBJ databases">
        <title>Genome Encyclopedia of Bacteria and Archaea VI: Functional Genomics of Type Strains.</title>
        <authorList>
            <person name="Whitman W."/>
        </authorList>
    </citation>
    <scope>NUCLEOTIDE SEQUENCE [LARGE SCALE GENOMIC DNA]</scope>
    <source>
        <strain evidence="2 3">SG_E_30_P1</strain>
    </source>
</reference>
<comment type="caution">
    <text evidence="2">The sequence shown here is derived from an EMBL/GenBank/DDBJ whole genome shotgun (WGS) entry which is preliminary data.</text>
</comment>
<feature type="chain" id="PRO_5046469380" description="YtxH domain-containing protein" evidence="1">
    <location>
        <begin position="20"/>
        <end position="73"/>
    </location>
</feature>